<evidence type="ECO:0000313" key="1">
    <source>
        <dbReference type="EMBL" id="JAH39218.1"/>
    </source>
</evidence>
<name>A0A0E9SFC0_ANGAN</name>
<dbReference type="AlphaFoldDB" id="A0A0E9SFC0"/>
<reference evidence="1" key="1">
    <citation type="submission" date="2014-11" db="EMBL/GenBank/DDBJ databases">
        <authorList>
            <person name="Amaro Gonzalez C."/>
        </authorList>
    </citation>
    <scope>NUCLEOTIDE SEQUENCE</scope>
</reference>
<organism evidence="1">
    <name type="scientific">Anguilla anguilla</name>
    <name type="common">European freshwater eel</name>
    <name type="synonym">Muraena anguilla</name>
    <dbReference type="NCBI Taxonomy" id="7936"/>
    <lineage>
        <taxon>Eukaryota</taxon>
        <taxon>Metazoa</taxon>
        <taxon>Chordata</taxon>
        <taxon>Craniata</taxon>
        <taxon>Vertebrata</taxon>
        <taxon>Euteleostomi</taxon>
        <taxon>Actinopterygii</taxon>
        <taxon>Neopterygii</taxon>
        <taxon>Teleostei</taxon>
        <taxon>Anguilliformes</taxon>
        <taxon>Anguillidae</taxon>
        <taxon>Anguilla</taxon>
    </lineage>
</organism>
<proteinExistence type="predicted"/>
<accession>A0A0E9SFC0</accession>
<sequence length="57" mass="6551">MARAIPSHGGSYRRRIFLRSMVWQKSLREAIQCWGKYSNMPKSALKPATVTLLNQKS</sequence>
<dbReference type="EMBL" id="GBXM01069359">
    <property type="protein sequence ID" value="JAH39218.1"/>
    <property type="molecule type" value="Transcribed_RNA"/>
</dbReference>
<reference evidence="1" key="2">
    <citation type="journal article" date="2015" name="Fish Shellfish Immunol.">
        <title>Early steps in the European eel (Anguilla anguilla)-Vibrio vulnificus interaction in the gills: Role of the RtxA13 toxin.</title>
        <authorList>
            <person name="Callol A."/>
            <person name="Pajuelo D."/>
            <person name="Ebbesson L."/>
            <person name="Teles M."/>
            <person name="MacKenzie S."/>
            <person name="Amaro C."/>
        </authorList>
    </citation>
    <scope>NUCLEOTIDE SEQUENCE</scope>
</reference>
<protein>
    <submittedName>
        <fullName evidence="1">Uncharacterized protein</fullName>
    </submittedName>
</protein>